<dbReference type="PROSITE" id="PS50103">
    <property type="entry name" value="ZF_C3H1"/>
    <property type="match status" value="1"/>
</dbReference>
<dbReference type="Proteomes" id="UP001202328">
    <property type="component" value="Unassembled WGS sequence"/>
</dbReference>
<dbReference type="EMBL" id="JAJJMB010012336">
    <property type="protein sequence ID" value="KAI3878019.1"/>
    <property type="molecule type" value="Genomic_DNA"/>
</dbReference>
<name>A0AAD4S9F7_9MAGN</name>
<evidence type="ECO:0000256" key="1">
    <source>
        <dbReference type="PROSITE-ProRule" id="PRU00723"/>
    </source>
</evidence>
<dbReference type="Pfam" id="PF12397">
    <property type="entry name" value="U3snoRNP10"/>
    <property type="match status" value="1"/>
</dbReference>
<comment type="caution">
    <text evidence="3">The sequence shown here is derived from an EMBL/GenBank/DDBJ whole genome shotgun (WGS) entry which is preliminary data.</text>
</comment>
<reference evidence="3" key="1">
    <citation type="submission" date="2022-04" db="EMBL/GenBank/DDBJ databases">
        <title>A functionally conserved STORR gene fusion in Papaver species that diverged 16.8 million years ago.</title>
        <authorList>
            <person name="Catania T."/>
        </authorList>
    </citation>
    <scope>NUCLEOTIDE SEQUENCE</scope>
    <source>
        <strain evidence="3">S-188037</strain>
    </source>
</reference>
<evidence type="ECO:0000259" key="2">
    <source>
        <dbReference type="PROSITE" id="PS50103"/>
    </source>
</evidence>
<organism evidence="3 4">
    <name type="scientific">Papaver atlanticum</name>
    <dbReference type="NCBI Taxonomy" id="357466"/>
    <lineage>
        <taxon>Eukaryota</taxon>
        <taxon>Viridiplantae</taxon>
        <taxon>Streptophyta</taxon>
        <taxon>Embryophyta</taxon>
        <taxon>Tracheophyta</taxon>
        <taxon>Spermatophyta</taxon>
        <taxon>Magnoliopsida</taxon>
        <taxon>Ranunculales</taxon>
        <taxon>Papaveraceae</taxon>
        <taxon>Papaveroideae</taxon>
        <taxon>Papaver</taxon>
    </lineage>
</organism>
<protein>
    <recommendedName>
        <fullName evidence="2">C3H1-type domain-containing protein</fullName>
    </recommendedName>
</protein>
<keyword evidence="1" id="KW-0863">Zinc-finger</keyword>
<keyword evidence="1" id="KW-0479">Metal-binding</keyword>
<dbReference type="GO" id="GO:0032040">
    <property type="term" value="C:small-subunit processome"/>
    <property type="evidence" value="ECO:0007669"/>
    <property type="project" value="TreeGrafter"/>
</dbReference>
<evidence type="ECO:0000313" key="4">
    <source>
        <dbReference type="Proteomes" id="UP001202328"/>
    </source>
</evidence>
<feature type="domain" description="C3H1-type" evidence="2">
    <location>
        <begin position="49"/>
        <end position="76"/>
    </location>
</feature>
<dbReference type="GO" id="GO:0008270">
    <property type="term" value="F:zinc ion binding"/>
    <property type="evidence" value="ECO:0007669"/>
    <property type="project" value="UniProtKB-KW"/>
</dbReference>
<accession>A0AAD4S9F7</accession>
<dbReference type="GO" id="GO:0030686">
    <property type="term" value="C:90S preribosome"/>
    <property type="evidence" value="ECO:0007669"/>
    <property type="project" value="TreeGrafter"/>
</dbReference>
<dbReference type="InterPro" id="IPR022125">
    <property type="entry name" value="U3snoRNP10_N"/>
</dbReference>
<dbReference type="AlphaFoldDB" id="A0AAD4S9F7"/>
<proteinExistence type="predicted"/>
<dbReference type="Pfam" id="PF00642">
    <property type="entry name" value="zf-CCCH"/>
    <property type="match status" value="1"/>
</dbReference>
<dbReference type="GO" id="GO:0045943">
    <property type="term" value="P:positive regulation of transcription by RNA polymerase I"/>
    <property type="evidence" value="ECO:0007669"/>
    <property type="project" value="TreeGrafter"/>
</dbReference>
<dbReference type="GO" id="GO:0034455">
    <property type="term" value="C:t-UTP complex"/>
    <property type="evidence" value="ECO:0007669"/>
    <property type="project" value="TreeGrafter"/>
</dbReference>
<sequence>MLHQIRGGVLAVLFNPRHIQQHFDDLYEDLFYELSKASFIIVDFSPVTDFREATCRQYEENTCNRGGYCNFMHLKKISSNYLVGIVQGVATVEAEAAVLTGIEVMKSVHMVVVVMIEGLVIGVLGGLGAEVPKGEGDEVGVLTRRGIGALLGTGKVKQEAGTDRDWCSGTAMPAKKYQPSLAVISFFTAVAVEVPGALKVINADTARNFIPFVLNGVDLNANGGSDHKAGALMISSVLANRSALSSDLIKNLIATIDRIAQKDAKEFADLPWLRTSLMAIISLVQSQSIQMFPKKAVESLNEIRC</sequence>
<dbReference type="PANTHER" id="PTHR13457">
    <property type="entry name" value="BAP28"/>
    <property type="match status" value="1"/>
</dbReference>
<dbReference type="InterPro" id="IPR000571">
    <property type="entry name" value="Znf_CCCH"/>
</dbReference>
<keyword evidence="4" id="KW-1185">Reference proteome</keyword>
<gene>
    <name evidence="3" type="ORF">MKW98_008296</name>
</gene>
<keyword evidence="1" id="KW-0862">Zinc</keyword>
<dbReference type="InterPro" id="IPR040191">
    <property type="entry name" value="UTP10"/>
</dbReference>
<dbReference type="GO" id="GO:0000462">
    <property type="term" value="P:maturation of SSU-rRNA from tricistronic rRNA transcript (SSU-rRNA, 5.8S rRNA, LSU-rRNA)"/>
    <property type="evidence" value="ECO:0007669"/>
    <property type="project" value="TreeGrafter"/>
</dbReference>
<dbReference type="GO" id="GO:0030515">
    <property type="term" value="F:snoRNA binding"/>
    <property type="evidence" value="ECO:0007669"/>
    <property type="project" value="TreeGrafter"/>
</dbReference>
<feature type="zinc finger region" description="C3H1-type" evidence="1">
    <location>
        <begin position="49"/>
        <end position="76"/>
    </location>
</feature>
<evidence type="ECO:0000313" key="3">
    <source>
        <dbReference type="EMBL" id="KAI3878019.1"/>
    </source>
</evidence>
<dbReference type="PANTHER" id="PTHR13457:SF1">
    <property type="entry name" value="HEAT REPEAT-CONTAINING PROTEIN 1"/>
    <property type="match status" value="1"/>
</dbReference>